<keyword evidence="1 4" id="KW-0378">Hydrolase</keyword>
<organism evidence="4 5">
    <name type="scientific">Shewanella eurypsychrophilus</name>
    <dbReference type="NCBI Taxonomy" id="2593656"/>
    <lineage>
        <taxon>Bacteria</taxon>
        <taxon>Pseudomonadati</taxon>
        <taxon>Pseudomonadota</taxon>
        <taxon>Gammaproteobacteria</taxon>
        <taxon>Alteromonadales</taxon>
        <taxon>Shewanellaceae</taxon>
        <taxon>Shewanella</taxon>
    </lineage>
</organism>
<keyword evidence="2" id="KW-0732">Signal</keyword>
<evidence type="ECO:0000313" key="5">
    <source>
        <dbReference type="Proteomes" id="UP000316416"/>
    </source>
</evidence>
<proteinExistence type="predicted"/>
<keyword evidence="5" id="KW-1185">Reference proteome</keyword>
<dbReference type="GO" id="GO:0016787">
    <property type="term" value="F:hydrolase activity"/>
    <property type="evidence" value="ECO:0007669"/>
    <property type="project" value="UniProtKB-KW"/>
</dbReference>
<name>A0ABX6VDN5_9GAMM</name>
<dbReference type="Gene3D" id="3.40.50.850">
    <property type="entry name" value="Isochorismatase-like"/>
    <property type="match status" value="1"/>
</dbReference>
<evidence type="ECO:0000313" key="4">
    <source>
        <dbReference type="EMBL" id="QPG60475.2"/>
    </source>
</evidence>
<feature type="chain" id="PRO_5047545627" evidence="2">
    <location>
        <begin position="29"/>
        <end position="264"/>
    </location>
</feature>
<dbReference type="EMBL" id="CP045503">
    <property type="protein sequence ID" value="QPG60475.2"/>
    <property type="molecule type" value="Genomic_DNA"/>
</dbReference>
<gene>
    <name evidence="4" type="ORF">FM038_013440</name>
</gene>
<feature type="domain" description="Isochorismatase-like" evidence="3">
    <location>
        <begin position="53"/>
        <end position="230"/>
    </location>
</feature>
<accession>A0ABX6VDN5</accession>
<protein>
    <submittedName>
        <fullName evidence="4">Cysteine hydrolase</fullName>
    </submittedName>
</protein>
<reference evidence="4" key="1">
    <citation type="submission" date="2021-07" db="EMBL/GenBank/DDBJ databases">
        <title>Shewanella sp. YLB-07 whole genome sequence.</title>
        <authorList>
            <person name="Yu L."/>
        </authorList>
    </citation>
    <scope>NUCLEOTIDE SEQUENCE</scope>
    <source>
        <strain evidence="4">YLB-08</strain>
    </source>
</reference>
<dbReference type="PANTHER" id="PTHR43540">
    <property type="entry name" value="PEROXYUREIDOACRYLATE/UREIDOACRYLATE AMIDOHYDROLASE-RELATED"/>
    <property type="match status" value="1"/>
</dbReference>
<dbReference type="Pfam" id="PF00857">
    <property type="entry name" value="Isochorismatase"/>
    <property type="match status" value="1"/>
</dbReference>
<sequence>MFKSKSIKLSIAAALGLSAMALSSAAMAGEATKYVYKQGFMPLETVEFDLSKTAMFVTDPQNDFLSEKSPAWGLVGPGVIKNQVIQKEKKLMSVAKEVGIPVFYSTHMYTPKDFENWTSLNGIDKIMFDNKMFAQGTFGHDYHPDLKPDDNTIVMNPHKGLSNFWSGDAAIQLRQNGIETIILYGMSANMCVESHARDAIENGFDVVILADATAAAGDAAYEAALTNFEFLAHEVAYTDQIIERLREAKSEQYSGSYTTVKHHR</sequence>
<evidence type="ECO:0000256" key="1">
    <source>
        <dbReference type="ARBA" id="ARBA00022801"/>
    </source>
</evidence>
<feature type="signal peptide" evidence="2">
    <location>
        <begin position="1"/>
        <end position="28"/>
    </location>
</feature>
<dbReference type="CDD" id="cd00431">
    <property type="entry name" value="cysteine_hydrolases"/>
    <property type="match status" value="1"/>
</dbReference>
<dbReference type="InterPro" id="IPR050272">
    <property type="entry name" value="Isochorismatase-like_hydrls"/>
</dbReference>
<evidence type="ECO:0000259" key="3">
    <source>
        <dbReference type="Pfam" id="PF00857"/>
    </source>
</evidence>
<dbReference type="RefSeq" id="WP_199242695.1">
    <property type="nucleotide sequence ID" value="NZ_CP045503.2"/>
</dbReference>
<evidence type="ECO:0000256" key="2">
    <source>
        <dbReference type="SAM" id="SignalP"/>
    </source>
</evidence>
<dbReference type="InterPro" id="IPR036380">
    <property type="entry name" value="Isochorismatase-like_sf"/>
</dbReference>
<dbReference type="PANTHER" id="PTHR43540:SF16">
    <property type="entry name" value="ISOCHORISMATASE-LIKE DOMAIN-CONTAINING PROTEIN"/>
    <property type="match status" value="1"/>
</dbReference>
<dbReference type="InterPro" id="IPR000868">
    <property type="entry name" value="Isochorismatase-like_dom"/>
</dbReference>
<dbReference type="SUPFAM" id="SSF52499">
    <property type="entry name" value="Isochorismatase-like hydrolases"/>
    <property type="match status" value="1"/>
</dbReference>
<dbReference type="Proteomes" id="UP000316416">
    <property type="component" value="Chromosome"/>
</dbReference>